<dbReference type="RefSeq" id="WP_099019679.1">
    <property type="nucleotide sequence ID" value="NZ_NIHB01000003.1"/>
</dbReference>
<keyword evidence="1" id="KW-1133">Transmembrane helix</keyword>
<dbReference type="GO" id="GO:0046677">
    <property type="term" value="P:response to antibiotic"/>
    <property type="evidence" value="ECO:0007669"/>
    <property type="project" value="TreeGrafter"/>
</dbReference>
<accession>A0A4R6XL74</accession>
<evidence type="ECO:0000256" key="1">
    <source>
        <dbReference type="SAM" id="Phobius"/>
    </source>
</evidence>
<reference evidence="2 3" key="1">
    <citation type="submission" date="2019-03" db="EMBL/GenBank/DDBJ databases">
        <title>Genomic Encyclopedia of Type Strains, Phase IV (KMG-IV): sequencing the most valuable type-strain genomes for metagenomic binning, comparative biology and taxonomic classification.</title>
        <authorList>
            <person name="Goeker M."/>
        </authorList>
    </citation>
    <scope>NUCLEOTIDE SEQUENCE [LARGE SCALE GENOMIC DNA]</scope>
    <source>
        <strain evidence="2 3">DSM 25488</strain>
    </source>
</reference>
<evidence type="ECO:0000313" key="3">
    <source>
        <dbReference type="Proteomes" id="UP000295724"/>
    </source>
</evidence>
<feature type="transmembrane region" description="Helical" evidence="1">
    <location>
        <begin position="43"/>
        <end position="65"/>
    </location>
</feature>
<protein>
    <submittedName>
        <fullName evidence="2">Membrane protein required for beta-lactamase induction</fullName>
    </submittedName>
</protein>
<evidence type="ECO:0000313" key="2">
    <source>
        <dbReference type="EMBL" id="TDR18307.1"/>
    </source>
</evidence>
<comment type="caution">
    <text evidence="2">The sequence shown here is derived from an EMBL/GenBank/DDBJ whole genome shotgun (WGS) entry which is preliminary data.</text>
</comment>
<feature type="transmembrane region" description="Helical" evidence="1">
    <location>
        <begin position="127"/>
        <end position="148"/>
    </location>
</feature>
<sequence>MKLLAIILAFGLFQYVNKPMFLRSFDWLHDLQQSLKKWIENQYALIVTVVILPLLILSILMTHLFNFADNSIGYLLVHVAVLYYCLGPATIFEMIQKGQTKQHLGINEEEAPAEVVYKLTDAALHRWFAIFFWYVVFNVYGALAYRLLCHISQSEKSEVIKVKLQSVMKVIEFPVTIVMTLSLALASDFDQIWKHCKQYLTTETITGLNSQYMYKSMDFAVEQCEIEENDENKSQIIELTTYKVLKRMLVVWLVFSALMVIFSIG</sequence>
<feature type="transmembrane region" description="Helical" evidence="1">
    <location>
        <begin position="72"/>
        <end position="92"/>
    </location>
</feature>
<dbReference type="Proteomes" id="UP000295724">
    <property type="component" value="Unassembled WGS sequence"/>
</dbReference>
<keyword evidence="1" id="KW-0812">Transmembrane</keyword>
<dbReference type="GO" id="GO:0005886">
    <property type="term" value="C:plasma membrane"/>
    <property type="evidence" value="ECO:0007669"/>
    <property type="project" value="TreeGrafter"/>
</dbReference>
<keyword evidence="3" id="KW-1185">Reference proteome</keyword>
<dbReference type="AlphaFoldDB" id="A0A4R6XL74"/>
<dbReference type="InterPro" id="IPR052966">
    <property type="entry name" value="Beta-lactamase_Reg"/>
</dbReference>
<proteinExistence type="predicted"/>
<keyword evidence="1" id="KW-0472">Membrane</keyword>
<name>A0A4R6XL74_9GAMM</name>
<feature type="transmembrane region" description="Helical" evidence="1">
    <location>
        <begin position="244"/>
        <end position="264"/>
    </location>
</feature>
<dbReference type="OrthoDB" id="9811967at2"/>
<gene>
    <name evidence="2" type="ORF">C8D91_2223</name>
</gene>
<dbReference type="PANTHER" id="PTHR38684">
    <property type="entry name" value="PROTEIN AMPE"/>
    <property type="match status" value="1"/>
</dbReference>
<organism evidence="2 3">
    <name type="scientific">Marinicella litoralis</name>
    <dbReference type="NCBI Taxonomy" id="644220"/>
    <lineage>
        <taxon>Bacteria</taxon>
        <taxon>Pseudomonadati</taxon>
        <taxon>Pseudomonadota</taxon>
        <taxon>Gammaproteobacteria</taxon>
        <taxon>Lysobacterales</taxon>
        <taxon>Marinicellaceae</taxon>
        <taxon>Marinicella</taxon>
    </lineage>
</organism>
<dbReference type="PANTHER" id="PTHR38684:SF1">
    <property type="entry name" value="PROTEIN AMPE"/>
    <property type="match status" value="1"/>
</dbReference>
<dbReference type="EMBL" id="SNZB01000005">
    <property type="protein sequence ID" value="TDR18307.1"/>
    <property type="molecule type" value="Genomic_DNA"/>
</dbReference>